<dbReference type="InterPro" id="IPR036028">
    <property type="entry name" value="SH3-like_dom_sf"/>
</dbReference>
<evidence type="ECO:0000256" key="8">
    <source>
        <dbReference type="ARBA" id="ARBA00023136"/>
    </source>
</evidence>
<dbReference type="PROSITE" id="PS50002">
    <property type="entry name" value="SH3"/>
    <property type="match status" value="1"/>
</dbReference>
<organism evidence="11 12">
    <name type="scientific">Salmo trutta</name>
    <name type="common">Brown trout</name>
    <dbReference type="NCBI Taxonomy" id="8032"/>
    <lineage>
        <taxon>Eukaryota</taxon>
        <taxon>Metazoa</taxon>
        <taxon>Chordata</taxon>
        <taxon>Craniata</taxon>
        <taxon>Vertebrata</taxon>
        <taxon>Euteleostomi</taxon>
        <taxon>Actinopterygii</taxon>
        <taxon>Neopterygii</taxon>
        <taxon>Teleostei</taxon>
        <taxon>Protacanthopterygii</taxon>
        <taxon>Salmoniformes</taxon>
        <taxon>Salmonidae</taxon>
        <taxon>Salmoninae</taxon>
        <taxon>Salmo</taxon>
    </lineage>
</organism>
<dbReference type="Proteomes" id="UP000472277">
    <property type="component" value="Chromosome 14"/>
</dbReference>
<dbReference type="PANTHER" id="PTHR15135:SF2">
    <property type="entry name" value="SH3 AND CYSTEINE-RICH DOMAIN-CONTAINING PROTEIN 3"/>
    <property type="match status" value="1"/>
</dbReference>
<evidence type="ECO:0000256" key="6">
    <source>
        <dbReference type="ARBA" id="ARBA00022737"/>
    </source>
</evidence>
<keyword evidence="3 9" id="KW-0728">SH3 domain</keyword>
<name>A0A673XAL3_SALTR</name>
<evidence type="ECO:0000313" key="12">
    <source>
        <dbReference type="Proteomes" id="UP000472277"/>
    </source>
</evidence>
<dbReference type="GO" id="GO:1903078">
    <property type="term" value="P:positive regulation of protein localization to plasma membrane"/>
    <property type="evidence" value="ECO:0007669"/>
    <property type="project" value="TreeGrafter"/>
</dbReference>
<dbReference type="GO" id="GO:0005886">
    <property type="term" value="C:plasma membrane"/>
    <property type="evidence" value="ECO:0007669"/>
    <property type="project" value="UniProtKB-SubCell"/>
</dbReference>
<keyword evidence="8" id="KW-0472">Membrane</keyword>
<dbReference type="GO" id="GO:0005737">
    <property type="term" value="C:cytoplasm"/>
    <property type="evidence" value="ECO:0007669"/>
    <property type="project" value="UniProtKB-SubCell"/>
</dbReference>
<evidence type="ECO:0000313" key="11">
    <source>
        <dbReference type="Ensembl" id="ENSSTUP00000018027.1"/>
    </source>
</evidence>
<dbReference type="SMART" id="SM00326">
    <property type="entry name" value="SH3"/>
    <property type="match status" value="1"/>
</dbReference>
<evidence type="ECO:0000256" key="3">
    <source>
        <dbReference type="ARBA" id="ARBA00022443"/>
    </source>
</evidence>
<dbReference type="AlphaFoldDB" id="A0A673XAL3"/>
<dbReference type="InterPro" id="IPR039688">
    <property type="entry name" value="STAC1/2/3"/>
</dbReference>
<keyword evidence="6" id="KW-0677">Repeat</keyword>
<keyword evidence="7" id="KW-0479">Metal-binding</keyword>
<evidence type="ECO:0000256" key="2">
    <source>
        <dbReference type="ARBA" id="ARBA00004496"/>
    </source>
</evidence>
<keyword evidence="5" id="KW-0963">Cytoplasm</keyword>
<dbReference type="Pfam" id="PF14604">
    <property type="entry name" value="SH3_9"/>
    <property type="match status" value="1"/>
</dbReference>
<dbReference type="Gene3D" id="2.30.30.40">
    <property type="entry name" value="SH3 Domains"/>
    <property type="match status" value="1"/>
</dbReference>
<keyword evidence="4" id="KW-1003">Cell membrane</keyword>
<evidence type="ECO:0000256" key="1">
    <source>
        <dbReference type="ARBA" id="ARBA00004236"/>
    </source>
</evidence>
<proteinExistence type="predicted"/>
<reference evidence="11" key="2">
    <citation type="submission" date="2025-09" db="UniProtKB">
        <authorList>
            <consortium name="Ensembl"/>
        </authorList>
    </citation>
    <scope>IDENTIFICATION</scope>
</reference>
<evidence type="ECO:0000256" key="4">
    <source>
        <dbReference type="ARBA" id="ARBA00022475"/>
    </source>
</evidence>
<reference evidence="11" key="1">
    <citation type="submission" date="2025-08" db="UniProtKB">
        <authorList>
            <consortium name="Ensembl"/>
        </authorList>
    </citation>
    <scope>IDENTIFICATION</scope>
</reference>
<accession>A0A673XAL3</accession>
<evidence type="ECO:0000256" key="9">
    <source>
        <dbReference type="PROSITE-ProRule" id="PRU00192"/>
    </source>
</evidence>
<dbReference type="InterPro" id="IPR001452">
    <property type="entry name" value="SH3_domain"/>
</dbReference>
<evidence type="ECO:0000256" key="5">
    <source>
        <dbReference type="ARBA" id="ARBA00022490"/>
    </source>
</evidence>
<evidence type="ECO:0000259" key="10">
    <source>
        <dbReference type="PROSITE" id="PS50002"/>
    </source>
</evidence>
<keyword evidence="7" id="KW-0863">Zinc-finger</keyword>
<sequence>MKPYPLYSAQLRISLIQSCLIIQSCVLLIKLFSSSSSSSTSSSLFSSSSTPSFLFSSSSTSSSLSSSSTSSSLFSSICLSSSSTSSSLFSSSSTPSFLFSSSPTSSSLFSSSTSSSLSLFLVLLRLSLLHLLFLVLVPCPPPSVSPPPPLPLPLYFLHRFQWFFPAVVLSVLSPAQSNHSDPVIETLRAGVLTANRERKKGSEDKKNVSGRMLRVCFHKANPEGDNKRDKAAADDKELGVFSQSHYYLNLYRFKAVGKDDLELPMIAGDQLTVIDDSNEEWWRGKIGRRSCFLPANYIIRVPSGERVYKVTHSFVGNREMGQITLKKDQIVVKEGKELKGYLKVSN</sequence>
<keyword evidence="12" id="KW-1185">Reference proteome</keyword>
<feature type="domain" description="SH3" evidence="10">
    <location>
        <begin position="242"/>
        <end position="303"/>
    </location>
</feature>
<dbReference type="GeneTree" id="ENSGT00950000183092"/>
<dbReference type="GO" id="GO:0008270">
    <property type="term" value="F:zinc ion binding"/>
    <property type="evidence" value="ECO:0007669"/>
    <property type="project" value="UniProtKB-KW"/>
</dbReference>
<dbReference type="PANTHER" id="PTHR15135">
    <property type="entry name" value="STAC"/>
    <property type="match status" value="1"/>
</dbReference>
<dbReference type="Ensembl" id="ENSSTUT00000018969.1">
    <property type="protein sequence ID" value="ENSSTUP00000018027.1"/>
    <property type="gene ID" value="ENSSTUG00000008055.1"/>
</dbReference>
<gene>
    <name evidence="11" type="primary">STAC3</name>
</gene>
<keyword evidence="7" id="KW-0862">Zinc</keyword>
<comment type="subcellular location">
    <subcellularLocation>
        <location evidence="1">Cell membrane</location>
    </subcellularLocation>
    <subcellularLocation>
        <location evidence="2">Cytoplasm</location>
    </subcellularLocation>
</comment>
<evidence type="ECO:0000256" key="7">
    <source>
        <dbReference type="ARBA" id="ARBA00022771"/>
    </source>
</evidence>
<dbReference type="PROSITE" id="PS51257">
    <property type="entry name" value="PROKAR_LIPOPROTEIN"/>
    <property type="match status" value="1"/>
</dbReference>
<dbReference type="GO" id="GO:0003009">
    <property type="term" value="P:skeletal muscle contraction"/>
    <property type="evidence" value="ECO:0007669"/>
    <property type="project" value="TreeGrafter"/>
</dbReference>
<protein>
    <submittedName>
        <fullName evidence="11">SH3 and cysteine rich domain 3</fullName>
    </submittedName>
</protein>
<dbReference type="SUPFAM" id="SSF50044">
    <property type="entry name" value="SH3-domain"/>
    <property type="match status" value="1"/>
</dbReference>